<protein>
    <submittedName>
        <fullName evidence="2">Uncharacterized protein</fullName>
    </submittedName>
</protein>
<organism evidence="2 3">
    <name type="scientific">Campylobacter hyointestinalis</name>
    <dbReference type="NCBI Taxonomy" id="198"/>
    <lineage>
        <taxon>Bacteria</taxon>
        <taxon>Pseudomonadati</taxon>
        <taxon>Campylobacterota</taxon>
        <taxon>Epsilonproteobacteria</taxon>
        <taxon>Campylobacterales</taxon>
        <taxon>Campylobacteraceae</taxon>
        <taxon>Campylobacter</taxon>
    </lineage>
</organism>
<dbReference type="EMBL" id="VOAP01000029">
    <property type="protein sequence ID" value="TWO18009.1"/>
    <property type="molecule type" value="Genomic_DNA"/>
</dbReference>
<dbReference type="AlphaFoldDB" id="A0A562X778"/>
<evidence type="ECO:0000313" key="3">
    <source>
        <dbReference type="Proteomes" id="UP000321812"/>
    </source>
</evidence>
<dbReference type="Proteomes" id="UP000321812">
    <property type="component" value="Unassembled WGS sequence"/>
</dbReference>
<evidence type="ECO:0000256" key="1">
    <source>
        <dbReference type="SAM" id="Phobius"/>
    </source>
</evidence>
<comment type="caution">
    <text evidence="2">The sequence shown here is derived from an EMBL/GenBank/DDBJ whole genome shotgun (WGS) entry which is preliminary data.</text>
</comment>
<proteinExistence type="predicted"/>
<reference evidence="2 3" key="1">
    <citation type="submission" date="2019-07" db="EMBL/GenBank/DDBJ databases">
        <title>Rapid identification of Enteric Bacteria from Whole Genome Sequences (WGS) using Average Nucleotide Identity (ANI).</title>
        <authorList>
            <person name="Lane C."/>
        </authorList>
    </citation>
    <scope>NUCLEOTIDE SEQUENCE [LARGE SCALE GENOMIC DNA]</scope>
    <source>
        <strain evidence="2 3">D2411</strain>
    </source>
</reference>
<keyword evidence="1" id="KW-0812">Transmembrane</keyword>
<keyword evidence="1" id="KW-0472">Membrane</keyword>
<feature type="transmembrane region" description="Helical" evidence="1">
    <location>
        <begin position="93"/>
        <end position="115"/>
    </location>
</feature>
<accession>A0A562X778</accession>
<gene>
    <name evidence="2" type="ORF">YZ82_08355</name>
</gene>
<sequence>MLNFLLFELFSSLILVYVAKKEYDFILFNINKECSLSTKISNADLIYASIVTIFKDNFGELKAFLYPIVLNVVAFITYWQIKALFGEHEVSKWIIVYLAVVCFIVTLHIVIPYYFTYLKYYEGSINRKMDFIKFLDFSTNSFCKSDIAEEIKWEDQDKVKNFKELIKRYFTSEELSKYNDILSFLDQTKYRALTKEEFDKVLPHLNGHNIYFKEIESDKFCEFWISSESDVIEVYYLILGPTQMGMALFNKTTIGSLLNQRYLDIVAFFLFLPF</sequence>
<name>A0A562X778_CAMHY</name>
<evidence type="ECO:0000313" key="2">
    <source>
        <dbReference type="EMBL" id="TWO18009.1"/>
    </source>
</evidence>
<keyword evidence="1" id="KW-1133">Transmembrane helix</keyword>
<feature type="transmembrane region" description="Helical" evidence="1">
    <location>
        <begin position="64"/>
        <end position="81"/>
    </location>
</feature>
<dbReference type="RefSeq" id="WP_063997803.1">
    <property type="nucleotide sequence ID" value="NZ_VOAP01000029.1"/>
</dbReference>